<dbReference type="GO" id="GO:0045892">
    <property type="term" value="P:negative regulation of DNA-templated transcription"/>
    <property type="evidence" value="ECO:0007669"/>
    <property type="project" value="TreeGrafter"/>
</dbReference>
<dbReference type="Pfam" id="PF07702">
    <property type="entry name" value="UTRA"/>
    <property type="match status" value="1"/>
</dbReference>
<dbReference type="CDD" id="cd07377">
    <property type="entry name" value="WHTH_GntR"/>
    <property type="match status" value="1"/>
</dbReference>
<dbReference type="HOGENOM" id="CLU_063236_8_2_0"/>
<dbReference type="AlphaFoldDB" id="Q1IUM3"/>
<gene>
    <name evidence="5" type="ordered locus">Acid345_0422</name>
</gene>
<dbReference type="STRING" id="204669.Acid345_0422"/>
<evidence type="ECO:0000256" key="2">
    <source>
        <dbReference type="ARBA" id="ARBA00023125"/>
    </source>
</evidence>
<keyword evidence="2" id="KW-0238">DNA-binding</keyword>
<dbReference type="InterPro" id="IPR011663">
    <property type="entry name" value="UTRA"/>
</dbReference>
<dbReference type="Gene3D" id="1.10.10.10">
    <property type="entry name" value="Winged helix-like DNA-binding domain superfamily/Winged helix DNA-binding domain"/>
    <property type="match status" value="1"/>
</dbReference>
<dbReference type="Gene3D" id="3.40.1410.10">
    <property type="entry name" value="Chorismate lyase-like"/>
    <property type="match status" value="1"/>
</dbReference>
<evidence type="ECO:0000256" key="3">
    <source>
        <dbReference type="ARBA" id="ARBA00023163"/>
    </source>
</evidence>
<keyword evidence="6" id="KW-1185">Reference proteome</keyword>
<dbReference type="SUPFAM" id="SSF46785">
    <property type="entry name" value="Winged helix' DNA-binding domain"/>
    <property type="match status" value="1"/>
</dbReference>
<dbReference type="SMART" id="SM00345">
    <property type="entry name" value="HTH_GNTR"/>
    <property type="match status" value="1"/>
</dbReference>
<accession>Q1IUM3</accession>
<dbReference type="EMBL" id="CP000360">
    <property type="protein sequence ID" value="ABF39427.1"/>
    <property type="molecule type" value="Genomic_DNA"/>
</dbReference>
<evidence type="ECO:0000256" key="1">
    <source>
        <dbReference type="ARBA" id="ARBA00023015"/>
    </source>
</evidence>
<dbReference type="PANTHER" id="PTHR44846:SF1">
    <property type="entry name" value="MANNOSYL-D-GLYCERATE TRANSPORT_METABOLISM SYSTEM REPRESSOR MNGR-RELATED"/>
    <property type="match status" value="1"/>
</dbReference>
<protein>
    <submittedName>
        <fullName evidence="5">Transcriptional regulator, GntR family</fullName>
    </submittedName>
</protein>
<dbReference type="PANTHER" id="PTHR44846">
    <property type="entry name" value="MANNOSYL-D-GLYCERATE TRANSPORT/METABOLISM SYSTEM REPRESSOR MNGR-RELATED"/>
    <property type="match status" value="1"/>
</dbReference>
<evidence type="ECO:0000259" key="4">
    <source>
        <dbReference type="PROSITE" id="PS50949"/>
    </source>
</evidence>
<dbReference type="eggNOG" id="COG2188">
    <property type="taxonomic scope" value="Bacteria"/>
</dbReference>
<dbReference type="InterPro" id="IPR028978">
    <property type="entry name" value="Chorismate_lyase_/UTRA_dom_sf"/>
</dbReference>
<dbReference type="PROSITE" id="PS50949">
    <property type="entry name" value="HTH_GNTR"/>
    <property type="match status" value="1"/>
</dbReference>
<dbReference type="Pfam" id="PF00392">
    <property type="entry name" value="GntR"/>
    <property type="match status" value="1"/>
</dbReference>
<dbReference type="SUPFAM" id="SSF64288">
    <property type="entry name" value="Chorismate lyase-like"/>
    <property type="match status" value="1"/>
</dbReference>
<evidence type="ECO:0000313" key="6">
    <source>
        <dbReference type="Proteomes" id="UP000002432"/>
    </source>
</evidence>
<sequence>MRRGRQSEIPAYQKIEGALLASMEAGELQPGDALPSERDLAKRYGVSLMTARHAVLALQNAGRVHRRPRAGTYVAPPRIQFNRLSGLTEQLSEHGVRMRSKVLTFEFCENEPHVNAQLVLPTDARVVKIQRLRIGGEEPFAIETCYVSAEAFPELRREHAEKKSLFATVAEQYGHPLNYADEEIDATTASARQAVLLGIRRDAPLLRIRQLIHASDGLPIIYGLGFYRPELHTVYVRRVR</sequence>
<name>Q1IUM3_KORVE</name>
<reference evidence="5 6" key="1">
    <citation type="journal article" date="2009" name="Appl. Environ. Microbiol.">
        <title>Three genomes from the phylum Acidobacteria provide insight into the lifestyles of these microorganisms in soils.</title>
        <authorList>
            <person name="Ward N.L."/>
            <person name="Challacombe J.F."/>
            <person name="Janssen P.H."/>
            <person name="Henrissat B."/>
            <person name="Coutinho P.M."/>
            <person name="Wu M."/>
            <person name="Xie G."/>
            <person name="Haft D.H."/>
            <person name="Sait M."/>
            <person name="Badger J."/>
            <person name="Barabote R.D."/>
            <person name="Bradley B."/>
            <person name="Brettin T.S."/>
            <person name="Brinkac L.M."/>
            <person name="Bruce D."/>
            <person name="Creasy T."/>
            <person name="Daugherty S.C."/>
            <person name="Davidsen T.M."/>
            <person name="DeBoy R.T."/>
            <person name="Detter J.C."/>
            <person name="Dodson R.J."/>
            <person name="Durkin A.S."/>
            <person name="Ganapathy A."/>
            <person name="Gwinn-Giglio M."/>
            <person name="Han C.S."/>
            <person name="Khouri H."/>
            <person name="Kiss H."/>
            <person name="Kothari S.P."/>
            <person name="Madupu R."/>
            <person name="Nelson K.E."/>
            <person name="Nelson W.C."/>
            <person name="Paulsen I."/>
            <person name="Penn K."/>
            <person name="Ren Q."/>
            <person name="Rosovitz M.J."/>
            <person name="Selengut J.D."/>
            <person name="Shrivastava S."/>
            <person name="Sullivan S.A."/>
            <person name="Tapia R."/>
            <person name="Thompson L.S."/>
            <person name="Watkins K.L."/>
            <person name="Yang Q."/>
            <person name="Yu C."/>
            <person name="Zafar N."/>
            <person name="Zhou L."/>
            <person name="Kuske C.R."/>
        </authorList>
    </citation>
    <scope>NUCLEOTIDE SEQUENCE [LARGE SCALE GENOMIC DNA]</scope>
    <source>
        <strain evidence="5 6">Ellin345</strain>
    </source>
</reference>
<proteinExistence type="predicted"/>
<dbReference type="InterPro" id="IPR036388">
    <property type="entry name" value="WH-like_DNA-bd_sf"/>
</dbReference>
<dbReference type="Proteomes" id="UP000002432">
    <property type="component" value="Chromosome"/>
</dbReference>
<dbReference type="GO" id="GO:0003677">
    <property type="term" value="F:DNA binding"/>
    <property type="evidence" value="ECO:0007669"/>
    <property type="project" value="UniProtKB-KW"/>
</dbReference>
<dbReference type="InterPro" id="IPR036390">
    <property type="entry name" value="WH_DNA-bd_sf"/>
</dbReference>
<dbReference type="KEGG" id="aba:Acid345_0422"/>
<dbReference type="SMART" id="SM00866">
    <property type="entry name" value="UTRA"/>
    <property type="match status" value="1"/>
</dbReference>
<feature type="domain" description="HTH gntR-type" evidence="4">
    <location>
        <begin position="9"/>
        <end position="77"/>
    </location>
</feature>
<dbReference type="InterPro" id="IPR000524">
    <property type="entry name" value="Tscrpt_reg_HTH_GntR"/>
</dbReference>
<keyword evidence="3" id="KW-0804">Transcription</keyword>
<dbReference type="GO" id="GO:0003700">
    <property type="term" value="F:DNA-binding transcription factor activity"/>
    <property type="evidence" value="ECO:0007669"/>
    <property type="project" value="InterPro"/>
</dbReference>
<evidence type="ECO:0000313" key="5">
    <source>
        <dbReference type="EMBL" id="ABF39427.1"/>
    </source>
</evidence>
<dbReference type="EnsemblBacteria" id="ABF39427">
    <property type="protein sequence ID" value="ABF39427"/>
    <property type="gene ID" value="Acid345_0422"/>
</dbReference>
<dbReference type="InterPro" id="IPR050679">
    <property type="entry name" value="Bact_HTH_transcr_reg"/>
</dbReference>
<organism evidence="5 6">
    <name type="scientific">Koribacter versatilis (strain Ellin345)</name>
    <dbReference type="NCBI Taxonomy" id="204669"/>
    <lineage>
        <taxon>Bacteria</taxon>
        <taxon>Pseudomonadati</taxon>
        <taxon>Acidobacteriota</taxon>
        <taxon>Terriglobia</taxon>
        <taxon>Terriglobales</taxon>
        <taxon>Candidatus Korobacteraceae</taxon>
        <taxon>Candidatus Korobacter</taxon>
    </lineage>
</organism>
<keyword evidence="1" id="KW-0805">Transcription regulation</keyword>